<dbReference type="InterPro" id="IPR046799">
    <property type="entry name" value="ROXA-like_wH"/>
</dbReference>
<dbReference type="Gene3D" id="3.40.366.30">
    <property type="entry name" value="50S ribosomal protein L16 arginine hydroxylase, Chain A, Domain 2"/>
    <property type="match status" value="1"/>
</dbReference>
<dbReference type="InterPro" id="IPR039994">
    <property type="entry name" value="NO66-like"/>
</dbReference>
<dbReference type="Pfam" id="PF20514">
    <property type="entry name" value="WHD_ROXA"/>
    <property type="match status" value="1"/>
</dbReference>
<dbReference type="PANTHER" id="PTHR13096">
    <property type="entry name" value="MINA53 MYC INDUCED NUCLEAR ANTIGEN"/>
    <property type="match status" value="1"/>
</dbReference>
<proteinExistence type="predicted"/>
<reference evidence="7" key="1">
    <citation type="submission" date="2022-05" db="EMBL/GenBank/DDBJ databases">
        <authorList>
            <person name="Sun H.-N."/>
        </authorList>
    </citation>
    <scope>NUCLEOTIDE SEQUENCE</scope>
    <source>
        <strain evidence="7">HB14</strain>
    </source>
</reference>
<dbReference type="InterPro" id="IPR003347">
    <property type="entry name" value="JmjC_dom"/>
</dbReference>
<dbReference type="Gene3D" id="2.60.120.650">
    <property type="entry name" value="Cupin"/>
    <property type="match status" value="1"/>
</dbReference>
<dbReference type="GO" id="GO:0016706">
    <property type="term" value="F:2-oxoglutarate-dependent dioxygenase activity"/>
    <property type="evidence" value="ECO:0007669"/>
    <property type="project" value="TreeGrafter"/>
</dbReference>
<comment type="cofactor">
    <cofactor evidence="1">
        <name>Fe(2+)</name>
        <dbReference type="ChEBI" id="CHEBI:29033"/>
    </cofactor>
</comment>
<dbReference type="Proteomes" id="UP001139319">
    <property type="component" value="Unassembled WGS sequence"/>
</dbReference>
<gene>
    <name evidence="7" type="ORF">M6D89_02485</name>
</gene>
<evidence type="ECO:0000256" key="3">
    <source>
        <dbReference type="ARBA" id="ARBA00022964"/>
    </source>
</evidence>
<dbReference type="Pfam" id="PF08007">
    <property type="entry name" value="JmjC_2"/>
    <property type="match status" value="1"/>
</dbReference>
<accession>A0A9X2I278</accession>
<evidence type="ECO:0000313" key="7">
    <source>
        <dbReference type="EMBL" id="MCP8898162.1"/>
    </source>
</evidence>
<evidence type="ECO:0000256" key="5">
    <source>
        <dbReference type="ARBA" id="ARBA00023004"/>
    </source>
</evidence>
<dbReference type="SUPFAM" id="SSF51197">
    <property type="entry name" value="Clavaminate synthase-like"/>
    <property type="match status" value="1"/>
</dbReference>
<protein>
    <submittedName>
        <fullName evidence="7">AraC family ligand binding domain-containing protein</fullName>
    </submittedName>
</protein>
<evidence type="ECO:0000259" key="6">
    <source>
        <dbReference type="PROSITE" id="PS51184"/>
    </source>
</evidence>
<feature type="domain" description="JmjC" evidence="6">
    <location>
        <begin position="100"/>
        <end position="229"/>
    </location>
</feature>
<keyword evidence="8" id="KW-1185">Reference proteome</keyword>
<name>A0A9X2I278_9GAMM</name>
<organism evidence="7 8">
    <name type="scientific">Gilvimarinus xylanilyticus</name>
    <dbReference type="NCBI Taxonomy" id="2944139"/>
    <lineage>
        <taxon>Bacteria</taxon>
        <taxon>Pseudomonadati</taxon>
        <taxon>Pseudomonadota</taxon>
        <taxon>Gammaproteobacteria</taxon>
        <taxon>Cellvibrionales</taxon>
        <taxon>Cellvibrionaceae</taxon>
        <taxon>Gilvimarinus</taxon>
    </lineage>
</organism>
<evidence type="ECO:0000256" key="2">
    <source>
        <dbReference type="ARBA" id="ARBA00022723"/>
    </source>
</evidence>
<dbReference type="AlphaFoldDB" id="A0A9X2I278"/>
<dbReference type="PROSITE" id="PS51184">
    <property type="entry name" value="JMJC"/>
    <property type="match status" value="1"/>
</dbReference>
<dbReference type="RefSeq" id="WP_253966452.1">
    <property type="nucleotide sequence ID" value="NZ_JAMFTH010000001.1"/>
</dbReference>
<dbReference type="EMBL" id="JAMFTH010000001">
    <property type="protein sequence ID" value="MCP8898162.1"/>
    <property type="molecule type" value="Genomic_DNA"/>
</dbReference>
<evidence type="ECO:0000256" key="1">
    <source>
        <dbReference type="ARBA" id="ARBA00001954"/>
    </source>
</evidence>
<sequence>MSQTPLTQLGPLSVADFLQGYWQREAIFLPATLPDFRSPLTPEELAGLALEEEVESRLITHSDESPWQLENGPFAESRFLSLPSQPWTLLIQAVDQLIPDVHQLLQKFRFIPSWRLDDIMVSYAPTGGSVGPHFDYYDVFLLQGAGKREWQIGQQCDSNSPTLEGTPLNILKEFKAQQRFTAGPGDIVYIPPGTAHWGTALDDDCITYSIGFRAPSVADIFDDLSQDIASRLSNDQRYRDAQPLGFTNPGEIDTTSLKQLRQLIEEQLSDQALSSWFGRYMTTPKYPELCPDPEAIEIAQMQTWIDSERWAQQAPEARFSYLEQGDSARLFVNGEEYSCSPSFARTLCNRTAYCLAELSDPAERHLLLELFSLQQLELCDEADG</sequence>
<dbReference type="SMART" id="SM00558">
    <property type="entry name" value="JmjC"/>
    <property type="match status" value="1"/>
</dbReference>
<keyword evidence="3" id="KW-0223">Dioxygenase</keyword>
<dbReference type="PANTHER" id="PTHR13096:SF8">
    <property type="entry name" value="RIBOSOMAL OXYGENASE 1"/>
    <property type="match status" value="1"/>
</dbReference>
<comment type="caution">
    <text evidence="7">The sequence shown here is derived from an EMBL/GenBank/DDBJ whole genome shotgun (WGS) entry which is preliminary data.</text>
</comment>
<keyword evidence="4" id="KW-0560">Oxidoreductase</keyword>
<dbReference type="GO" id="GO:0046872">
    <property type="term" value="F:metal ion binding"/>
    <property type="evidence" value="ECO:0007669"/>
    <property type="project" value="UniProtKB-KW"/>
</dbReference>
<evidence type="ECO:0000256" key="4">
    <source>
        <dbReference type="ARBA" id="ARBA00023002"/>
    </source>
</evidence>
<keyword evidence="2" id="KW-0479">Metal-binding</keyword>
<keyword evidence="5" id="KW-0408">Iron</keyword>
<evidence type="ECO:0000313" key="8">
    <source>
        <dbReference type="Proteomes" id="UP001139319"/>
    </source>
</evidence>
<reference evidence="7" key="2">
    <citation type="submission" date="2023-01" db="EMBL/GenBank/DDBJ databases">
        <title>Gilvimarinus xylanilyticus HB14 isolated from Caulerpa lentillifera aquaculture base in Hainan, China.</title>
        <authorList>
            <person name="Zhang Y.-J."/>
        </authorList>
    </citation>
    <scope>NUCLEOTIDE SEQUENCE</scope>
    <source>
        <strain evidence="7">HB14</strain>
    </source>
</reference>